<reference evidence="2 3" key="1">
    <citation type="submission" date="2018-07" db="EMBL/GenBank/DDBJ databases">
        <title>Genome sequences of Haloplanus sp. CBA1112.</title>
        <authorList>
            <person name="Kim Y.B."/>
            <person name="Roh S.W."/>
        </authorList>
    </citation>
    <scope>NUCLEOTIDE SEQUENCE [LARGE SCALE GENOMIC DNA]</scope>
    <source>
        <strain evidence="2 3">CBA1112</strain>
    </source>
</reference>
<dbReference type="RefSeq" id="WP_114606457.1">
    <property type="nucleotide sequence ID" value="NZ_CP031148.1"/>
</dbReference>
<feature type="compositionally biased region" description="Low complexity" evidence="1">
    <location>
        <begin position="173"/>
        <end position="189"/>
    </location>
</feature>
<name>A0A345EGG3_9EURY</name>
<evidence type="ECO:0008006" key="4">
    <source>
        <dbReference type="Google" id="ProtNLM"/>
    </source>
</evidence>
<feature type="region of interest" description="Disordered" evidence="1">
    <location>
        <begin position="17"/>
        <end position="45"/>
    </location>
</feature>
<evidence type="ECO:0000256" key="1">
    <source>
        <dbReference type="SAM" id="MobiDB-lite"/>
    </source>
</evidence>
<accession>A0A345EGG3</accession>
<dbReference type="Proteomes" id="UP000252985">
    <property type="component" value="Chromosome"/>
</dbReference>
<dbReference type="EMBL" id="CP031148">
    <property type="protein sequence ID" value="AXG11285.1"/>
    <property type="molecule type" value="Genomic_DNA"/>
</dbReference>
<feature type="compositionally biased region" description="Low complexity" evidence="1">
    <location>
        <begin position="29"/>
        <end position="45"/>
    </location>
</feature>
<dbReference type="PROSITE" id="PS51257">
    <property type="entry name" value="PROKAR_LIPOPROTEIN"/>
    <property type="match status" value="1"/>
</dbReference>
<gene>
    <name evidence="2" type="ORF">DU484_16300</name>
</gene>
<dbReference type="KEGG" id="haq:DU484_16300"/>
<evidence type="ECO:0000313" key="3">
    <source>
        <dbReference type="Proteomes" id="UP000252985"/>
    </source>
</evidence>
<sequence length="284" mass="30418">MRRRAFLASAGIAALAGCSSGNDDGDGSDGTATPTATSTGTGTPNFELRGAEIPEARALNVPTAIAVAVQNTGTGAGTFTSTLERRVDDGEWETAANIEMPLEAGETGEWHSPRFAPRYLATLHFRLAAFDETWSMEIAPKRLDFGLYYAAPTGLYLNVLGGSFESEYPAPSNETDTTANETLTPTTAPDGETWAIMRVDVRNRLEEPQTTPAADEFVLTVDGEPRPQHQEVTDDPYEGGELAGRTVTRGDLVYSVPAGTQARDITITWESSLPDGDVKAIWTK</sequence>
<evidence type="ECO:0000313" key="2">
    <source>
        <dbReference type="EMBL" id="AXG11285.1"/>
    </source>
</evidence>
<dbReference type="AlphaFoldDB" id="A0A345EGG3"/>
<protein>
    <recommendedName>
        <fullName evidence="4">DUF4352 domain-containing protein</fullName>
    </recommendedName>
</protein>
<feature type="region of interest" description="Disordered" evidence="1">
    <location>
        <begin position="168"/>
        <end position="189"/>
    </location>
</feature>
<dbReference type="GeneID" id="37288572"/>
<proteinExistence type="predicted"/>
<organism evidence="2 3">
    <name type="scientific">Haloplanus rubicundus</name>
    <dbReference type="NCBI Taxonomy" id="1547898"/>
    <lineage>
        <taxon>Archaea</taxon>
        <taxon>Methanobacteriati</taxon>
        <taxon>Methanobacteriota</taxon>
        <taxon>Stenosarchaea group</taxon>
        <taxon>Halobacteria</taxon>
        <taxon>Halobacteriales</taxon>
        <taxon>Haloferacaceae</taxon>
        <taxon>Haloplanus</taxon>
    </lineage>
</organism>